<evidence type="ECO:0000313" key="3">
    <source>
        <dbReference type="EMBL" id="KAK7751132.1"/>
    </source>
</evidence>
<proteinExistence type="predicted"/>
<dbReference type="PANTHER" id="PTHR10993:SF7">
    <property type="entry name" value="LIPOYLTRANSFERASE 2, MITOCHONDRIAL-RELATED"/>
    <property type="match status" value="1"/>
</dbReference>
<feature type="domain" description="BPL/LPL catalytic" evidence="2">
    <location>
        <begin position="111"/>
        <end position="357"/>
    </location>
</feature>
<protein>
    <recommendedName>
        <fullName evidence="2">BPL/LPL catalytic domain-containing protein</fullName>
    </recommendedName>
</protein>
<reference evidence="3 4" key="1">
    <citation type="submission" date="2024-02" db="EMBL/GenBank/DDBJ databases">
        <title>De novo assembly and annotation of 12 fungi associated with fruit tree decline syndrome in Ontario, Canada.</title>
        <authorList>
            <person name="Sulman M."/>
            <person name="Ellouze W."/>
            <person name="Ilyukhin E."/>
        </authorList>
    </citation>
    <scope>NUCLEOTIDE SEQUENCE [LARGE SCALE GENOMIC DNA]</scope>
    <source>
        <strain evidence="3 4">M11/M66-122</strain>
    </source>
</reference>
<feature type="compositionally biased region" description="Acidic residues" evidence="1">
    <location>
        <begin position="276"/>
        <end position="288"/>
    </location>
</feature>
<dbReference type="GO" id="GO:0033819">
    <property type="term" value="F:lipoyl(octanoyl) transferase activity"/>
    <property type="evidence" value="ECO:0007669"/>
    <property type="project" value="TreeGrafter"/>
</dbReference>
<sequence length="434" mass="47311">MAASSAAQLQYIHLKSWPRAARPYFPSYALATAIQTELQQKLFAWKDEAAAASRSSASSSSSDPDANVSDHLPLSVPPPPPPAVLCFTPMPTYTLGRRQTEPLGPNALERLQKRLTVRHDTFDDVRQIGFRQLRLHEEDPSDTGAEPLGAPRPEYGFSLEPVVTQSPRGGLTTYHGPGQLVFWPVLDLRSPLLPAPLSVRDYACLLEQTTIAALEKACGLKGFTTSNPGVWVTGWKSEAEMADPSYIAALIGELGQEGLGADWEGRTGEQGKEGESESESENENENENLGERKVAALGVHLRRHVTGLGVAINIAMPTTGGPTSPAHEAWNPWARIDACGLGDKGVTSVAAELLRPGGGDRKPMTHRQFTTYISSLQRSIGAAWVKEFAARLGLSGYKHTQPRWRFVHDETFLKNKPRGIDYAAIARKFKSGTW</sequence>
<dbReference type="SUPFAM" id="SSF55681">
    <property type="entry name" value="Class II aaRS and biotin synthetases"/>
    <property type="match status" value="1"/>
</dbReference>
<evidence type="ECO:0000259" key="2">
    <source>
        <dbReference type="PROSITE" id="PS51733"/>
    </source>
</evidence>
<dbReference type="Gene3D" id="3.30.930.10">
    <property type="entry name" value="Bira Bifunctional Protein, Domain 2"/>
    <property type="match status" value="1"/>
</dbReference>
<dbReference type="PROSITE" id="PS51733">
    <property type="entry name" value="BPL_LPL_CATALYTIC"/>
    <property type="match status" value="1"/>
</dbReference>
<dbReference type="GO" id="GO:0009249">
    <property type="term" value="P:protein lipoylation"/>
    <property type="evidence" value="ECO:0007669"/>
    <property type="project" value="TreeGrafter"/>
</dbReference>
<dbReference type="Pfam" id="PF21948">
    <property type="entry name" value="LplA-B_cat"/>
    <property type="match status" value="1"/>
</dbReference>
<evidence type="ECO:0000256" key="1">
    <source>
        <dbReference type="SAM" id="MobiDB-lite"/>
    </source>
</evidence>
<dbReference type="EMBL" id="JAKJXP020000054">
    <property type="protein sequence ID" value="KAK7751132.1"/>
    <property type="molecule type" value="Genomic_DNA"/>
</dbReference>
<name>A0AAN9UPX6_9PEZI</name>
<feature type="compositionally biased region" description="Basic and acidic residues" evidence="1">
    <location>
        <begin position="263"/>
        <end position="275"/>
    </location>
</feature>
<feature type="region of interest" description="Disordered" evidence="1">
    <location>
        <begin position="259"/>
        <end position="289"/>
    </location>
</feature>
<dbReference type="InterPro" id="IPR004143">
    <property type="entry name" value="BPL_LPL_catalytic"/>
</dbReference>
<accession>A0AAN9UPX6</accession>
<dbReference type="Proteomes" id="UP001320420">
    <property type="component" value="Unassembled WGS sequence"/>
</dbReference>
<evidence type="ECO:0000313" key="4">
    <source>
        <dbReference type="Proteomes" id="UP001320420"/>
    </source>
</evidence>
<gene>
    <name evidence="3" type="ORF">SLS62_006962</name>
</gene>
<comment type="caution">
    <text evidence="3">The sequence shown here is derived from an EMBL/GenBank/DDBJ whole genome shotgun (WGS) entry which is preliminary data.</text>
</comment>
<keyword evidence="4" id="KW-1185">Reference proteome</keyword>
<feature type="region of interest" description="Disordered" evidence="1">
    <location>
        <begin position="54"/>
        <end position="77"/>
    </location>
</feature>
<dbReference type="PANTHER" id="PTHR10993">
    <property type="entry name" value="OCTANOYLTRANSFERASE"/>
    <property type="match status" value="1"/>
</dbReference>
<dbReference type="InterPro" id="IPR045864">
    <property type="entry name" value="aa-tRNA-synth_II/BPL/LPL"/>
</dbReference>
<organism evidence="3 4">
    <name type="scientific">Diatrype stigma</name>
    <dbReference type="NCBI Taxonomy" id="117547"/>
    <lineage>
        <taxon>Eukaryota</taxon>
        <taxon>Fungi</taxon>
        <taxon>Dikarya</taxon>
        <taxon>Ascomycota</taxon>
        <taxon>Pezizomycotina</taxon>
        <taxon>Sordariomycetes</taxon>
        <taxon>Xylariomycetidae</taxon>
        <taxon>Xylariales</taxon>
        <taxon>Diatrypaceae</taxon>
        <taxon>Diatrype</taxon>
    </lineage>
</organism>
<dbReference type="AlphaFoldDB" id="A0AAN9UPX6"/>